<keyword evidence="9 15" id="KW-0808">Transferase</keyword>
<dbReference type="FunFam" id="3.40.1280.10:FF:000001">
    <property type="entry name" value="tRNA (guanine-N(1)-)-methyltransferase"/>
    <property type="match status" value="1"/>
</dbReference>
<feature type="binding site" evidence="21">
    <location>
        <position position="409"/>
    </location>
    <ligand>
        <name>S-adenosyl-L-methionine</name>
        <dbReference type="ChEBI" id="CHEBI:59789"/>
        <label>4</label>
    </ligand>
</feature>
<dbReference type="NCBIfam" id="TIGR00088">
    <property type="entry name" value="trmD"/>
    <property type="match status" value="1"/>
</dbReference>
<feature type="binding site" evidence="23">
    <location>
        <position position="356"/>
    </location>
    <ligand>
        <name>S-adenosyl-L-methionine</name>
        <dbReference type="ChEBI" id="CHEBI:59789"/>
        <label>2</label>
    </ligand>
</feature>
<dbReference type="AlphaFoldDB" id="E4THH1"/>
<proteinExistence type="evidence at protein level"/>
<dbReference type="PDB" id="8BYH">
    <property type="method" value="X-ray"/>
    <property type="resolution" value="2.19 A"/>
    <property type="chains" value="A/B=1-240"/>
</dbReference>
<dbReference type="OrthoDB" id="9807416at2"/>
<keyword evidence="21" id="KW-0479">Metal-binding</keyword>
<evidence type="ECO:0000256" key="5">
    <source>
        <dbReference type="ARBA" id="ARBA00012807"/>
    </source>
</evidence>
<comment type="subcellular location">
    <subcellularLocation>
        <location evidence="2 15 16">Cytoplasm</location>
    </subcellularLocation>
</comment>
<dbReference type="EMBL" id="CP002347">
    <property type="protein sequence ID" value="ADR19906.1"/>
    <property type="molecule type" value="Genomic_DNA"/>
</dbReference>
<dbReference type="InterPro" id="IPR029026">
    <property type="entry name" value="tRNA_m1G_MTases_N"/>
</dbReference>
<evidence type="ECO:0000256" key="16">
    <source>
        <dbReference type="RuleBase" id="RU003464"/>
    </source>
</evidence>
<feature type="binding site" evidence="21 22">
    <location>
        <position position="133"/>
    </location>
    <ligand>
        <name>S-adenosyl-L-methionine</name>
        <dbReference type="ChEBI" id="CHEBI:59789"/>
        <label>1</label>
    </ligand>
</feature>
<dbReference type="GO" id="GO:0046872">
    <property type="term" value="F:metal ion binding"/>
    <property type="evidence" value="ECO:0007669"/>
    <property type="project" value="UniProtKB-KW"/>
</dbReference>
<feature type="domain" description="tRNA methyltransferase TRMD/TRM10-type" evidence="17">
    <location>
        <begin position="3"/>
        <end position="223"/>
    </location>
</feature>
<dbReference type="KEGG" id="cni:Calni_2012"/>
<reference evidence="19 20" key="2">
    <citation type="journal article" date="2011" name="Stand. Genomic Sci.">
        <title>Complete genome sequence of Calditerrivibrio nitroreducens type strain (Yu37-1).</title>
        <authorList>
            <person name="Pitluck S."/>
            <person name="Sikorski J."/>
            <person name="Zeytun A."/>
            <person name="Lapidus A."/>
            <person name="Nolan M."/>
            <person name="Lucas S."/>
            <person name="Hammon N."/>
            <person name="Deshpande S."/>
            <person name="Cheng J.F."/>
            <person name="Tapia R."/>
            <person name="Han C."/>
            <person name="Goodwin L."/>
            <person name="Liolios K."/>
            <person name="Pagani I."/>
            <person name="Ivanova N."/>
            <person name="Mavromatis K."/>
            <person name="Pati A."/>
            <person name="Chen A."/>
            <person name="Palaniappan K."/>
            <person name="Hauser L."/>
            <person name="Chang Y.J."/>
            <person name="Jeffries C.D."/>
            <person name="Detter J.C."/>
            <person name="Brambilla E."/>
            <person name="Djao O.D."/>
            <person name="Rohde M."/>
            <person name="Spring S."/>
            <person name="Goker M."/>
            <person name="Woyke T."/>
            <person name="Bristow J."/>
            <person name="Eisen J.A."/>
            <person name="Markowitz V."/>
            <person name="Hugenholtz P."/>
            <person name="Kyrpides N.C."/>
            <person name="Klenk H.P."/>
            <person name="Land M."/>
        </authorList>
    </citation>
    <scope>NUCLEOTIDE SEQUENCE [LARGE SCALE GENOMIC DNA]</scope>
    <source>
        <strain evidence="20">DSM 19672 / NBRC 101217 / Yu37-1</strain>
    </source>
</reference>
<feature type="binding site" evidence="23">
    <location>
        <position position="411"/>
    </location>
    <ligand>
        <name>S-adenosyl-L-methionine</name>
        <dbReference type="ChEBI" id="CHEBI:59789"/>
        <label>2</label>
    </ligand>
</feature>
<organism evidence="19 20">
    <name type="scientific">Calditerrivibrio nitroreducens (strain DSM 19672 / NBRC 101217 / Yu37-1)</name>
    <dbReference type="NCBI Taxonomy" id="768670"/>
    <lineage>
        <taxon>Bacteria</taxon>
        <taxon>Pseudomonadati</taxon>
        <taxon>Deferribacterota</taxon>
        <taxon>Deferribacteres</taxon>
        <taxon>Deferribacterales</taxon>
        <taxon>Calditerrivibrionaceae</taxon>
    </lineage>
</organism>
<feature type="binding site" evidence="21">
    <location>
        <position position="115"/>
    </location>
    <ligand>
        <name>Mg(2+)</name>
        <dbReference type="ChEBI" id="CHEBI:18420"/>
    </ligand>
</feature>
<evidence type="ECO:0000256" key="13">
    <source>
        <dbReference type="ARBA" id="ARBA00033392"/>
    </source>
</evidence>
<dbReference type="InterPro" id="IPR029028">
    <property type="entry name" value="Alpha/beta_knot_MTases"/>
</dbReference>
<protein>
    <recommendedName>
        <fullName evidence="6 15">tRNA (guanine-N(1)-)-methyltransferase</fullName>
        <ecNumber evidence="5 15">2.1.1.228</ecNumber>
    </recommendedName>
    <alternativeName>
        <fullName evidence="12 15">M1G-methyltransferase</fullName>
    </alternativeName>
    <alternativeName>
        <fullName evidence="13 15">tRNA [GM37] methyltransferase</fullName>
    </alternativeName>
</protein>
<keyword evidence="21 22" id="KW-0002">3D-structure</keyword>
<dbReference type="PANTHER" id="PTHR46417:SF1">
    <property type="entry name" value="TRNA (GUANINE-N(1)-)-METHYLTRANSFERASE"/>
    <property type="match status" value="1"/>
</dbReference>
<feature type="binding site" evidence="23">
    <location>
        <position position="409"/>
    </location>
    <ligand>
        <name>S-adenosyl-L-methionine</name>
        <dbReference type="ChEBI" id="CHEBI:59789"/>
        <label>3</label>
    </ligand>
</feature>
<feature type="binding site" evidence="21">
    <location>
        <position position="411"/>
    </location>
    <ligand>
        <name>S-adenosyl-L-methionine</name>
        <dbReference type="ChEBI" id="CHEBI:59789"/>
        <label>4</label>
    </ligand>
</feature>
<evidence type="ECO:0000256" key="7">
    <source>
        <dbReference type="ARBA" id="ARBA00022490"/>
    </source>
</evidence>
<evidence type="ECO:0000256" key="15">
    <source>
        <dbReference type="HAMAP-Rule" id="MF_00605"/>
    </source>
</evidence>
<evidence type="ECO:0000259" key="18">
    <source>
        <dbReference type="Pfam" id="PF09936"/>
    </source>
</evidence>
<dbReference type="STRING" id="768670.Calni_2012"/>
<feature type="binding site" evidence="21">
    <location>
        <position position="168"/>
    </location>
    <ligand>
        <name>Mg(2+)</name>
        <dbReference type="ChEBI" id="CHEBI:18420"/>
    </ligand>
</feature>
<dbReference type="RefSeq" id="WP_013452113.1">
    <property type="nucleotide sequence ID" value="NC_014758.1"/>
</dbReference>
<feature type="binding site" evidence="21">
    <location>
        <position position="355"/>
    </location>
    <ligand>
        <name>S-adenosyl-L-methionine</name>
        <dbReference type="ChEBI" id="CHEBI:59789"/>
        <label>4</label>
    </ligand>
</feature>
<dbReference type="InterPro" id="IPR002649">
    <property type="entry name" value="tRNA_m1G_MeTrfase_TrmD"/>
</dbReference>
<dbReference type="HAMAP" id="MF_00605">
    <property type="entry name" value="TrmD"/>
    <property type="match status" value="1"/>
</dbReference>
<dbReference type="HOGENOM" id="CLU_047363_2_1_0"/>
<dbReference type="PDB" id="8B1N">
    <property type="method" value="X-ray"/>
    <property type="resolution" value="2.00 A"/>
    <property type="chains" value="A/B=1-433"/>
</dbReference>
<feature type="binding site" evidence="21">
    <location>
        <position position="167"/>
    </location>
    <ligand>
        <name>Mg(2+)</name>
        <dbReference type="ChEBI" id="CHEBI:18420"/>
    </ligand>
</feature>
<evidence type="ECO:0000256" key="11">
    <source>
        <dbReference type="ARBA" id="ARBA00022694"/>
    </source>
</evidence>
<comment type="function">
    <text evidence="1 15 16">Specifically methylates guanosine-37 in various tRNAs.</text>
</comment>
<dbReference type="InterPro" id="IPR019230">
    <property type="entry name" value="RNA_MeTrfase_C_dom"/>
</dbReference>
<evidence type="ECO:0000256" key="1">
    <source>
        <dbReference type="ARBA" id="ARBA00002634"/>
    </source>
</evidence>
<dbReference type="eggNOG" id="COG4752">
    <property type="taxonomic scope" value="Bacteria"/>
</dbReference>
<dbReference type="GO" id="GO:0052906">
    <property type="term" value="F:tRNA (guanine(37)-N1)-methyltransferase activity"/>
    <property type="evidence" value="ECO:0007669"/>
    <property type="project" value="UniProtKB-UniRule"/>
</dbReference>
<dbReference type="PANTHER" id="PTHR46417">
    <property type="entry name" value="TRNA (GUANINE-N(1)-)-METHYLTRANSFERASE"/>
    <property type="match status" value="1"/>
</dbReference>
<feature type="binding site" evidence="23">
    <location>
        <position position="402"/>
    </location>
    <ligand>
        <name>S-adenosyl-L-methionine</name>
        <dbReference type="ChEBI" id="CHEBI:59789"/>
        <label>2</label>
    </ligand>
</feature>
<comment type="subunit">
    <text evidence="4 15 16">Homodimer.</text>
</comment>
<evidence type="ECO:0000256" key="9">
    <source>
        <dbReference type="ARBA" id="ARBA00022679"/>
    </source>
</evidence>
<feature type="binding site" evidence="21">
    <location>
        <position position="382"/>
    </location>
    <ligand>
        <name>S-adenosyl-L-methionine</name>
        <dbReference type="ChEBI" id="CHEBI:59789"/>
        <label>4</label>
    </ligand>
</feature>
<feature type="binding site" evidence="23">
    <location>
        <position position="402"/>
    </location>
    <ligand>
        <name>S-adenosyl-L-methionine</name>
        <dbReference type="ChEBI" id="CHEBI:59789"/>
        <label>3</label>
    </ligand>
</feature>
<dbReference type="CDD" id="cd18085">
    <property type="entry name" value="TM1570-like"/>
    <property type="match status" value="1"/>
</dbReference>
<dbReference type="Gene3D" id="1.10.1270.20">
    <property type="entry name" value="tRNA(m1g37)methyltransferase, domain 2"/>
    <property type="match status" value="1"/>
</dbReference>
<keyword evidence="8 15" id="KW-0489">Methyltransferase</keyword>
<feature type="binding site" evidence="15">
    <location>
        <begin position="132"/>
        <end position="137"/>
    </location>
    <ligand>
        <name>S-adenosyl-L-methionine</name>
        <dbReference type="ChEBI" id="CHEBI:59789"/>
    </ligand>
</feature>
<feature type="binding site" evidence="21 22">
    <location>
        <position position="169"/>
    </location>
    <ligand>
        <name>S-adenosyl-L-methionine</name>
        <dbReference type="ChEBI" id="CHEBI:59789"/>
        <label>1</label>
    </ligand>
</feature>
<feature type="binding site" evidence="23">
    <location>
        <position position="259"/>
    </location>
    <ligand>
        <name>S-adenosyl-L-methionine</name>
        <dbReference type="ChEBI" id="CHEBI:59789"/>
        <label>2</label>
    </ligand>
</feature>
<dbReference type="GO" id="GO:0002939">
    <property type="term" value="P:tRNA N1-guanine methylation"/>
    <property type="evidence" value="ECO:0007669"/>
    <property type="project" value="TreeGrafter"/>
</dbReference>
<evidence type="ECO:0000256" key="2">
    <source>
        <dbReference type="ARBA" id="ARBA00004496"/>
    </source>
</evidence>
<dbReference type="InterPro" id="IPR016009">
    <property type="entry name" value="tRNA_MeTrfase_TRMD/TRM10"/>
</dbReference>
<evidence type="ECO:0000256" key="10">
    <source>
        <dbReference type="ARBA" id="ARBA00022691"/>
    </source>
</evidence>
<dbReference type="Pfam" id="PF01746">
    <property type="entry name" value="tRNA_m1G_MT"/>
    <property type="match status" value="1"/>
</dbReference>
<feature type="binding site" evidence="21 22">
    <location>
        <position position="86"/>
    </location>
    <ligand>
        <name>S-adenosyl-L-methionine</name>
        <dbReference type="ChEBI" id="CHEBI:59789"/>
        <label>1</label>
    </ligand>
</feature>
<keyword evidence="11 15" id="KW-0819">tRNA processing</keyword>
<dbReference type="NCBIfam" id="NF000648">
    <property type="entry name" value="PRK00026.1"/>
    <property type="match status" value="1"/>
</dbReference>
<feature type="binding site" evidence="23">
    <location>
        <position position="409"/>
    </location>
    <ligand>
        <name>S-adenosyl-L-methionine</name>
        <dbReference type="ChEBI" id="CHEBI:59789"/>
        <label>2</label>
    </ligand>
</feature>
<evidence type="ECO:0000313" key="20">
    <source>
        <dbReference type="Proteomes" id="UP000007039"/>
    </source>
</evidence>
<keyword evidence="7 15" id="KW-0963">Cytoplasm</keyword>
<feature type="binding site" evidence="23">
    <location>
        <position position="356"/>
    </location>
    <ligand>
        <name>S-adenosyl-L-methionine</name>
        <dbReference type="ChEBI" id="CHEBI:59789"/>
        <label>3</label>
    </ligand>
</feature>
<dbReference type="Gene3D" id="3.40.1280.10">
    <property type="match status" value="2"/>
</dbReference>
<feature type="binding site" evidence="21 22">
    <location>
        <position position="135"/>
    </location>
    <ligand>
        <name>S-adenosyl-L-methionine</name>
        <dbReference type="ChEBI" id="CHEBI:59789"/>
        <label>1</label>
    </ligand>
</feature>
<dbReference type="PDB" id="8RI0">
    <property type="method" value="X-ray"/>
    <property type="resolution" value="1.95 A"/>
    <property type="chains" value="A/B=241-433"/>
</dbReference>
<feature type="binding site" evidence="21">
    <location>
        <position position="410"/>
    </location>
    <ligand>
        <name>S-adenosyl-L-methionine</name>
        <dbReference type="ChEBI" id="CHEBI:59789"/>
        <label>4</label>
    </ligand>
</feature>
<evidence type="ECO:0000256" key="8">
    <source>
        <dbReference type="ARBA" id="ARBA00022603"/>
    </source>
</evidence>
<dbReference type="InterPro" id="IPR023148">
    <property type="entry name" value="tRNA_m1G_MeTrfase_C_sf"/>
</dbReference>
<feature type="binding site" evidence="23">
    <location>
        <position position="357"/>
    </location>
    <ligand>
        <name>S-adenosyl-L-methionine</name>
        <dbReference type="ChEBI" id="CHEBI:59789"/>
        <label>2</label>
    </ligand>
</feature>
<evidence type="ECO:0000256" key="12">
    <source>
        <dbReference type="ARBA" id="ARBA00029736"/>
    </source>
</evidence>
<sequence length="433" mass="49638">MKRYNVITIFPEMINEIFKYGVLSKGIDIGLFRVNPINLRDYTEDKHKTVDDYQYGGGHGLVMKPEPIYKAIADLKSKKDTHVVFLDPRGEQFTQKTAERLYNYDDITFVCGRYEGIDDRVRELMADEMISIGDFVITGGELAAVTIIDAVARLIPGVLGDENSPNEESFTTGLLEYPHFTRPAEFMGKKVPEVLISGNHEEIRRWRLTESIKTTLQNRPDMILRKSLSREEEQILWSLTRGVQRKYNIYVALMHYPMRDKEGKVVTTSITNMDLHDISRSCRTFGVKNYFVVNPMPAQREIASRVVRHWIKGYGATYNENRKEAFEYTIITDSLASVIKSIEEKESGSPIIIATTARYQQKAISIEKLKEIADRPILLLFGTGWGFVDDILEFADYVLKPIHGVGDFNHLSVRSAVAIYLDRINRSFQEDIL</sequence>
<evidence type="ECO:0000256" key="3">
    <source>
        <dbReference type="ARBA" id="ARBA00007630"/>
    </source>
</evidence>
<dbReference type="SMR" id="E4THH1"/>
<dbReference type="eggNOG" id="COG0336">
    <property type="taxonomic scope" value="Bacteria"/>
</dbReference>
<dbReference type="SUPFAM" id="SSF75217">
    <property type="entry name" value="alpha/beta knot"/>
    <property type="match status" value="2"/>
</dbReference>
<dbReference type="CDD" id="cd18080">
    <property type="entry name" value="TrmD-like"/>
    <property type="match status" value="1"/>
</dbReference>
<gene>
    <name evidence="15" type="primary">trmD</name>
    <name evidence="19" type="ordered locus">Calni_2012</name>
</gene>
<reference evidence="23" key="5">
    <citation type="submission" date="2023-12" db="PDB data bank">
        <title>Are there double knots in proteins? Prediction and in vitro verification based on TrmD-Tm1570 fusion from C. nitroreducens. To be published.</title>
        <authorList>
            <person name="Sulkowska J."/>
        </authorList>
    </citation>
    <scope>X-RAY CRYSTALLOGRAPHY (1.95 ANGSTROMS) OF 241-433 IN COMPLEX WITH S-ADENOSYL-L-METHIONINE</scope>
</reference>
<feature type="binding site" evidence="21 22">
    <location>
        <position position="137"/>
    </location>
    <ligand>
        <name>S-adenosyl-L-methionine</name>
        <dbReference type="ChEBI" id="CHEBI:59789"/>
        <label>1</label>
    </ligand>
</feature>
<dbReference type="GO" id="GO:0005829">
    <property type="term" value="C:cytosol"/>
    <property type="evidence" value="ECO:0007669"/>
    <property type="project" value="TreeGrafter"/>
</dbReference>
<keyword evidence="10 15" id="KW-0949">S-adenosyl-L-methionine</keyword>
<feature type="binding site" evidence="23">
    <location>
        <position position="382"/>
    </location>
    <ligand>
        <name>S-adenosyl-L-methionine</name>
        <dbReference type="ChEBI" id="CHEBI:59789"/>
        <label>3</label>
    </ligand>
</feature>
<accession>E4THH1</accession>
<dbReference type="FunFam" id="1.10.1270.20:FF:000001">
    <property type="entry name" value="tRNA (guanine-N(1)-)-methyltransferase"/>
    <property type="match status" value="1"/>
</dbReference>
<dbReference type="Pfam" id="PF09936">
    <property type="entry name" value="Methyltrn_RNA_4"/>
    <property type="match status" value="1"/>
</dbReference>
<feature type="binding site" evidence="21">
    <location>
        <position position="402"/>
    </location>
    <ligand>
        <name>S-adenosyl-L-methionine</name>
        <dbReference type="ChEBI" id="CHEBI:59789"/>
        <label>4</label>
    </ligand>
</feature>
<reference evidence="21" key="4">
    <citation type="journal article" date="2023" name="Front. Mol. Biosci.">
        <title>Are there double knots in proteins? Prediction and &lt;i&gt;in vitro&lt;/i&gt; verification based on TrmD-Tm1570 fusion from &lt;i&gt;C. nitroreducens&lt;/i&gt;.</title>
        <authorList>
            <person name="Perlinska A.P."/>
            <person name="Nguyen M.L."/>
            <person name="Pilla S.P."/>
            <person name="Staszor E."/>
            <person name="Lewandowska I."/>
            <person name="Bernat A."/>
            <person name="Purta E."/>
            <person name="Augustyniak R."/>
            <person name="Bujnicki J.M."/>
            <person name="Sulkowska J.I."/>
        </authorList>
    </citation>
    <scope>X-RAY CRYSTALLOGRAPHY (2.00 ANGSTROMS) IN COMPLEX WITH MG(2+) AND S-ADENOSYL-L-METHIONINE</scope>
</reference>
<feature type="binding site" evidence="23">
    <location>
        <position position="357"/>
    </location>
    <ligand>
        <name>S-adenosyl-L-methionine</name>
        <dbReference type="ChEBI" id="CHEBI:59789"/>
        <label>3</label>
    </ligand>
</feature>
<feature type="binding site" evidence="15">
    <location>
        <position position="112"/>
    </location>
    <ligand>
        <name>S-adenosyl-L-methionine</name>
        <dbReference type="ChEBI" id="CHEBI:59789"/>
    </ligand>
</feature>
<dbReference type="Proteomes" id="UP000007039">
    <property type="component" value="Chromosome"/>
</dbReference>
<feature type="domain" description="tRNA (guanine-N(1)-)-methyltransferase C-terminal" evidence="18">
    <location>
        <begin position="248"/>
        <end position="424"/>
    </location>
</feature>
<feature type="binding site" evidence="21 22">
    <location>
        <position position="131"/>
    </location>
    <ligand>
        <name>S-adenosyl-L-methionine</name>
        <dbReference type="ChEBI" id="CHEBI:59789"/>
        <label>1</label>
    </ligand>
</feature>
<evidence type="ECO:0000256" key="4">
    <source>
        <dbReference type="ARBA" id="ARBA00011738"/>
    </source>
</evidence>
<keyword evidence="20" id="KW-1185">Reference proteome</keyword>
<evidence type="ECO:0000259" key="17">
    <source>
        <dbReference type="Pfam" id="PF01746"/>
    </source>
</evidence>
<feature type="binding site" evidence="23">
    <location>
        <position position="382"/>
    </location>
    <ligand>
        <name>S-adenosyl-L-methionine</name>
        <dbReference type="ChEBI" id="CHEBI:59789"/>
        <label>2</label>
    </ligand>
</feature>
<evidence type="ECO:0007829" key="21">
    <source>
        <dbReference type="PDB" id="8B1N"/>
    </source>
</evidence>
<comment type="catalytic activity">
    <reaction evidence="14 15 16">
        <text>guanosine(37) in tRNA + S-adenosyl-L-methionine = N(1)-methylguanosine(37) in tRNA + S-adenosyl-L-homocysteine + H(+)</text>
        <dbReference type="Rhea" id="RHEA:36899"/>
        <dbReference type="Rhea" id="RHEA-COMP:10145"/>
        <dbReference type="Rhea" id="RHEA-COMP:10147"/>
        <dbReference type="ChEBI" id="CHEBI:15378"/>
        <dbReference type="ChEBI" id="CHEBI:57856"/>
        <dbReference type="ChEBI" id="CHEBI:59789"/>
        <dbReference type="ChEBI" id="CHEBI:73542"/>
        <dbReference type="ChEBI" id="CHEBI:74269"/>
        <dbReference type="EC" id="2.1.1.228"/>
    </reaction>
</comment>
<evidence type="ECO:0000313" key="19">
    <source>
        <dbReference type="EMBL" id="ADR19906.1"/>
    </source>
</evidence>
<evidence type="ECO:0000256" key="14">
    <source>
        <dbReference type="ARBA" id="ARBA00047783"/>
    </source>
</evidence>
<feature type="binding site" evidence="21 22">
    <location>
        <position position="112"/>
    </location>
    <ligand>
        <name>S-adenosyl-L-methionine</name>
        <dbReference type="ChEBI" id="CHEBI:59789"/>
        <label>1</label>
    </ligand>
</feature>
<dbReference type="EC" id="2.1.1.228" evidence="5 15"/>
<reference key="1">
    <citation type="submission" date="2010-11" db="EMBL/GenBank/DDBJ databases">
        <title>The complete genome of chromosome of Calditerrivibrio nitroreducens DSM 19672.</title>
        <authorList>
            <consortium name="US DOE Joint Genome Institute (JGI-PGF)"/>
            <person name="Lucas S."/>
            <person name="Copeland A."/>
            <person name="Lapidus A."/>
            <person name="Bruce D."/>
            <person name="Goodwin L."/>
            <person name="Pitluck S."/>
            <person name="Kyrpides N."/>
            <person name="Mavromatis K."/>
            <person name="Ivanova N."/>
            <person name="Mikhailova N."/>
            <person name="Zeytun A."/>
            <person name="Brettin T."/>
            <person name="Detter J.C."/>
            <person name="Tapia R."/>
            <person name="Han C."/>
            <person name="Land M."/>
            <person name="Hauser L."/>
            <person name="Markowitz V."/>
            <person name="Cheng J.-F."/>
            <person name="Hugenholtz P."/>
            <person name="Woyke T."/>
            <person name="Wu D."/>
            <person name="Spring S."/>
            <person name="Schroeder M."/>
            <person name="Brambilla E."/>
            <person name="Klenk H.-P."/>
            <person name="Eisen J.A."/>
        </authorList>
    </citation>
    <scope>NUCLEOTIDE SEQUENCE [LARGE SCALE GENOMIC DNA]</scope>
    <source>
        <strain>DSM 19672</strain>
    </source>
</reference>
<feature type="binding site" evidence="21">
    <location>
        <position position="176"/>
    </location>
    <ligand>
        <name>Mg(2+)</name>
        <dbReference type="ChEBI" id="CHEBI:18420"/>
    </ligand>
</feature>
<evidence type="ECO:0007829" key="22">
    <source>
        <dbReference type="PDB" id="8BYH"/>
    </source>
</evidence>
<reference evidence="22" key="3">
    <citation type="submission" date="2022-12" db="PDB data bank">
        <title>Are there double knots in proteins? Prediction and in vitro verification based on TrmD-Tm1570 fusion from C. nitroreducens. To be published.</title>
        <authorList>
            <person name="Sulkowska J."/>
        </authorList>
    </citation>
    <scope>X-RAY CRYSTALLOGRAPHY (1.95 ANGSTROMS) OF 241-433 IN COMPLEX WITH S-ADENOSYL-L-METHIONINE</scope>
</reference>
<feature type="binding site" evidence="21 22">
    <location>
        <position position="132"/>
    </location>
    <ligand>
        <name>S-adenosyl-L-methionine</name>
        <dbReference type="ChEBI" id="CHEBI:59789"/>
        <label>1</label>
    </ligand>
</feature>
<evidence type="ECO:0000256" key="6">
    <source>
        <dbReference type="ARBA" id="ARBA00014679"/>
    </source>
</evidence>
<evidence type="ECO:0007829" key="23">
    <source>
        <dbReference type="PDB" id="8RI0"/>
    </source>
</evidence>
<name>E4THH1_CALNY</name>
<comment type="similarity">
    <text evidence="3 15 16">Belongs to the RNA methyltransferase TrmD family.</text>
</comment>